<dbReference type="InterPro" id="IPR013762">
    <property type="entry name" value="Integrase-like_cat_sf"/>
</dbReference>
<dbReference type="InterPro" id="IPR011010">
    <property type="entry name" value="DNA_brk_join_enz"/>
</dbReference>
<evidence type="ECO:0000259" key="7">
    <source>
        <dbReference type="PROSITE" id="PS51900"/>
    </source>
</evidence>
<reference evidence="8" key="1">
    <citation type="submission" date="2020-11" db="EMBL/GenBank/DDBJ databases">
        <title>Nocardioides cynanchi sp. nov., isolated from soil of rhizosphere of Cynanchum wilfordii.</title>
        <authorList>
            <person name="Lee J.-S."/>
            <person name="Suh M.K."/>
            <person name="Kim J.-S."/>
        </authorList>
    </citation>
    <scope>NUCLEOTIDE SEQUENCE</scope>
    <source>
        <strain evidence="8">KCTC 19276</strain>
    </source>
</reference>
<dbReference type="PANTHER" id="PTHR30349">
    <property type="entry name" value="PHAGE INTEGRASE-RELATED"/>
    <property type="match status" value="1"/>
</dbReference>
<evidence type="ECO:0000313" key="9">
    <source>
        <dbReference type="Proteomes" id="UP000660668"/>
    </source>
</evidence>
<keyword evidence="3" id="KW-0233">DNA recombination</keyword>
<dbReference type="PROSITE" id="PS51898">
    <property type="entry name" value="TYR_RECOMBINASE"/>
    <property type="match status" value="1"/>
</dbReference>
<organism evidence="8 9">
    <name type="scientific">Nocardioides agariphilus</name>
    <dbReference type="NCBI Taxonomy" id="433664"/>
    <lineage>
        <taxon>Bacteria</taxon>
        <taxon>Bacillati</taxon>
        <taxon>Actinomycetota</taxon>
        <taxon>Actinomycetes</taxon>
        <taxon>Propionibacteriales</taxon>
        <taxon>Nocardioidaceae</taxon>
        <taxon>Nocardioides</taxon>
    </lineage>
</organism>
<evidence type="ECO:0000259" key="6">
    <source>
        <dbReference type="PROSITE" id="PS51898"/>
    </source>
</evidence>
<dbReference type="Gene3D" id="1.10.443.10">
    <property type="entry name" value="Intergrase catalytic core"/>
    <property type="match status" value="1"/>
</dbReference>
<dbReference type="GO" id="GO:0015074">
    <property type="term" value="P:DNA integration"/>
    <property type="evidence" value="ECO:0007669"/>
    <property type="project" value="InterPro"/>
</dbReference>
<dbReference type="GO" id="GO:0003677">
    <property type="term" value="F:DNA binding"/>
    <property type="evidence" value="ECO:0007669"/>
    <property type="project" value="UniProtKB-UniRule"/>
</dbReference>
<dbReference type="PANTHER" id="PTHR30349:SF64">
    <property type="entry name" value="PROPHAGE INTEGRASE INTD-RELATED"/>
    <property type="match status" value="1"/>
</dbReference>
<dbReference type="PROSITE" id="PS51900">
    <property type="entry name" value="CB"/>
    <property type="match status" value="1"/>
</dbReference>
<dbReference type="CDD" id="cd01189">
    <property type="entry name" value="INT_ICEBs1_C_like"/>
    <property type="match status" value="1"/>
</dbReference>
<keyword evidence="9" id="KW-1185">Reference proteome</keyword>
<comment type="caution">
    <text evidence="8">The sequence shown here is derived from an EMBL/GenBank/DDBJ whole genome shotgun (WGS) entry which is preliminary data.</text>
</comment>
<keyword evidence="2 4" id="KW-0238">DNA-binding</keyword>
<evidence type="ECO:0000256" key="4">
    <source>
        <dbReference type="PROSITE-ProRule" id="PRU01248"/>
    </source>
</evidence>
<dbReference type="SUPFAM" id="SSF56349">
    <property type="entry name" value="DNA breaking-rejoining enzymes"/>
    <property type="match status" value="1"/>
</dbReference>
<proteinExistence type="inferred from homology"/>
<dbReference type="InterPro" id="IPR010998">
    <property type="entry name" value="Integrase_recombinase_N"/>
</dbReference>
<accession>A0A930YH71</accession>
<evidence type="ECO:0000256" key="3">
    <source>
        <dbReference type="ARBA" id="ARBA00023172"/>
    </source>
</evidence>
<protein>
    <submittedName>
        <fullName evidence="8">Site-specific integrase</fullName>
    </submittedName>
</protein>
<evidence type="ECO:0000256" key="1">
    <source>
        <dbReference type="ARBA" id="ARBA00008857"/>
    </source>
</evidence>
<dbReference type="Pfam" id="PF22022">
    <property type="entry name" value="Phage_int_M"/>
    <property type="match status" value="1"/>
</dbReference>
<name>A0A930YH71_9ACTN</name>
<gene>
    <name evidence="8" type="ORF">ISU10_11240</name>
</gene>
<evidence type="ECO:0000256" key="2">
    <source>
        <dbReference type="ARBA" id="ARBA00023125"/>
    </source>
</evidence>
<feature type="region of interest" description="Disordered" evidence="5">
    <location>
        <begin position="36"/>
        <end position="79"/>
    </location>
</feature>
<evidence type="ECO:0000313" key="8">
    <source>
        <dbReference type="EMBL" id="MBF4768341.1"/>
    </source>
</evidence>
<dbReference type="EMBL" id="JADKPO010000013">
    <property type="protein sequence ID" value="MBF4768341.1"/>
    <property type="molecule type" value="Genomic_DNA"/>
</dbReference>
<feature type="compositionally biased region" description="Basic and acidic residues" evidence="5">
    <location>
        <begin position="56"/>
        <end position="67"/>
    </location>
</feature>
<feature type="domain" description="Tyr recombinase" evidence="6">
    <location>
        <begin position="195"/>
        <end position="436"/>
    </location>
</feature>
<comment type="similarity">
    <text evidence="1">Belongs to the 'phage' integrase family.</text>
</comment>
<evidence type="ECO:0000256" key="5">
    <source>
        <dbReference type="SAM" id="MobiDB-lite"/>
    </source>
</evidence>
<dbReference type="Gene3D" id="1.10.150.130">
    <property type="match status" value="1"/>
</dbReference>
<dbReference type="RefSeq" id="WP_194696496.1">
    <property type="nucleotide sequence ID" value="NZ_JADKPO010000013.1"/>
</dbReference>
<dbReference type="InterPro" id="IPR050090">
    <property type="entry name" value="Tyrosine_recombinase_XerCD"/>
</dbReference>
<dbReference type="GO" id="GO:0006310">
    <property type="term" value="P:DNA recombination"/>
    <property type="evidence" value="ECO:0007669"/>
    <property type="project" value="UniProtKB-KW"/>
</dbReference>
<feature type="domain" description="Core-binding (CB)" evidence="7">
    <location>
        <begin position="84"/>
        <end position="169"/>
    </location>
</feature>
<dbReference type="Proteomes" id="UP000660668">
    <property type="component" value="Unassembled WGS sequence"/>
</dbReference>
<dbReference type="InterPro" id="IPR044068">
    <property type="entry name" value="CB"/>
</dbReference>
<sequence>MARRKTGPRAWVRVSQRTKAKNIPANKRRWEVLYEDPNADPPFKKRTKGGFQTKAAAERWRDEESPAAKHNAGQPWVDPSRGDVTFQAVAEEWLATYTSKSGKARGYSQHAAIITGPKSLVRTAFGHRRIGDITHGDVAAWLAAQTASRAPSTVRHNFYTLRRVIRYAVANGLIMRDPTIALSLPEQRDVHTQQADRVIPSTAQVLALIAATPEPWSMYVRLAAATGMRPEELAALQLRDLSDDNATITVRRVRVKGRDGRTWIYEDLPKTKRSRRSIDLDDFTAQHLRAYLETMHELATRWFTAHPDRVHPGDRLPLFPHAGDFRRGGRQRKTGTDLEWLEWVDADGEPSPLRHGWFTMRYWSDLLDAAKVPSTVRFYDLRHFHASWLVAQIGRQGALTIVEISQRLGHASTKMTLDRYAHATPGRDKRNATAAMWETPDTNVVALDRTARPA</sequence>
<dbReference type="InterPro" id="IPR053876">
    <property type="entry name" value="Phage_int_M"/>
</dbReference>
<dbReference type="InterPro" id="IPR002104">
    <property type="entry name" value="Integrase_catalytic"/>
</dbReference>
<dbReference type="AlphaFoldDB" id="A0A930YH71"/>